<feature type="signal peptide" evidence="1">
    <location>
        <begin position="1"/>
        <end position="27"/>
    </location>
</feature>
<dbReference type="AlphaFoldDB" id="A0A9R1MDI9"/>
<reference evidence="2" key="1">
    <citation type="journal article" date="2017" name="Gigascience">
        <title>The first near-complete assembly of the hexaploid bread wheat genome, Triticum aestivum.</title>
        <authorList>
            <person name="Zimin A.V."/>
            <person name="Puiu D."/>
            <person name="Hall R."/>
            <person name="Kingan S."/>
            <person name="Clavijo B.J."/>
            <person name="Salzberg S.L."/>
        </authorList>
    </citation>
    <scope>NUCLEOTIDE SEQUENCE</scope>
    <source>
        <tissue evidence="2">Leaf</tissue>
    </source>
</reference>
<proteinExistence type="predicted"/>
<gene>
    <name evidence="2" type="ORF">CFC21_105805</name>
</gene>
<name>A0A9R1MDI9_WHEAT</name>
<dbReference type="Proteomes" id="UP000815260">
    <property type="component" value="Chromosome 7B"/>
</dbReference>
<feature type="chain" id="PRO_5040462328" description="Pectinesterase inhibitor domain-containing protein" evidence="1">
    <location>
        <begin position="28"/>
        <end position="207"/>
    </location>
</feature>
<protein>
    <recommendedName>
        <fullName evidence="3">Pectinesterase inhibitor domain-containing protein</fullName>
    </recommendedName>
</protein>
<sequence length="207" mass="22893">MAQTQMDTIIFSAIVFILLFVTTTAQASGSGGAKPKATDLMIEACKNATLNNAYADPVKRNSVYDPPVRQSKRLRLRTSATCCKSPSTSLGVESLLPAARSKKCWKTPRRGTVPNARPRLCEVDYDTMVSVINICDAIIRDYQRDEGRQWSKELLLWMDMARDHVNECISELVDMPAVGVLVNANNELGMLVKLNAALVAARMFPRV</sequence>
<keyword evidence="1" id="KW-0732">Signal</keyword>
<evidence type="ECO:0000313" key="2">
    <source>
        <dbReference type="EMBL" id="KAF7104943.1"/>
    </source>
</evidence>
<dbReference type="EMBL" id="CM022230">
    <property type="protein sequence ID" value="KAF7104943.1"/>
    <property type="molecule type" value="Genomic_DNA"/>
</dbReference>
<accession>A0A9R1MDI9</accession>
<evidence type="ECO:0008006" key="3">
    <source>
        <dbReference type="Google" id="ProtNLM"/>
    </source>
</evidence>
<organism evidence="2">
    <name type="scientific">Triticum aestivum</name>
    <name type="common">Wheat</name>
    <dbReference type="NCBI Taxonomy" id="4565"/>
    <lineage>
        <taxon>Eukaryota</taxon>
        <taxon>Viridiplantae</taxon>
        <taxon>Streptophyta</taxon>
        <taxon>Embryophyta</taxon>
        <taxon>Tracheophyta</taxon>
        <taxon>Spermatophyta</taxon>
        <taxon>Magnoliopsida</taxon>
        <taxon>Liliopsida</taxon>
        <taxon>Poales</taxon>
        <taxon>Poaceae</taxon>
        <taxon>BOP clade</taxon>
        <taxon>Pooideae</taxon>
        <taxon>Triticodae</taxon>
        <taxon>Triticeae</taxon>
        <taxon>Triticinae</taxon>
        <taxon>Triticum</taxon>
    </lineage>
</organism>
<evidence type="ECO:0000256" key="1">
    <source>
        <dbReference type="SAM" id="SignalP"/>
    </source>
</evidence>
<feature type="non-terminal residue" evidence="2">
    <location>
        <position position="207"/>
    </location>
</feature>
<comment type="caution">
    <text evidence="2">The sequence shown here is derived from an EMBL/GenBank/DDBJ whole genome shotgun (WGS) entry which is preliminary data.</text>
</comment>
<reference evidence="2" key="2">
    <citation type="submission" date="2020-03" db="EMBL/GenBank/DDBJ databases">
        <title>The second near-complete assembly of the hexaploid bread wheat (Triticum aestivum) genome.</title>
        <authorList>
            <person name="Zimin A.V."/>
            <person name="Puiu D."/>
            <person name="Shumante A."/>
            <person name="Alonge M."/>
            <person name="Salzberg S.L."/>
        </authorList>
    </citation>
    <scope>NUCLEOTIDE SEQUENCE</scope>
    <source>
        <tissue evidence="2">Leaf</tissue>
    </source>
</reference>